<dbReference type="Pfam" id="PF13894">
    <property type="entry name" value="zf-C2H2_4"/>
    <property type="match status" value="1"/>
</dbReference>
<name>A0ABM3LHV7_BICAN</name>
<keyword evidence="4" id="KW-0862">Zinc</keyword>
<keyword evidence="3 5" id="KW-0863">Zinc-finger</keyword>
<feature type="domain" description="C2H2-type" evidence="6">
    <location>
        <begin position="273"/>
        <end position="300"/>
    </location>
</feature>
<evidence type="ECO:0000259" key="6">
    <source>
        <dbReference type="PROSITE" id="PS50157"/>
    </source>
</evidence>
<dbReference type="SMART" id="SM00355">
    <property type="entry name" value="ZnF_C2H2"/>
    <property type="match status" value="6"/>
</dbReference>
<feature type="domain" description="C2H2-type" evidence="6">
    <location>
        <begin position="214"/>
        <end position="241"/>
    </location>
</feature>
<evidence type="ECO:0000256" key="2">
    <source>
        <dbReference type="ARBA" id="ARBA00022737"/>
    </source>
</evidence>
<organism evidence="7 8">
    <name type="scientific">Bicyclus anynana</name>
    <name type="common">Squinting bush brown butterfly</name>
    <dbReference type="NCBI Taxonomy" id="110368"/>
    <lineage>
        <taxon>Eukaryota</taxon>
        <taxon>Metazoa</taxon>
        <taxon>Ecdysozoa</taxon>
        <taxon>Arthropoda</taxon>
        <taxon>Hexapoda</taxon>
        <taxon>Insecta</taxon>
        <taxon>Pterygota</taxon>
        <taxon>Neoptera</taxon>
        <taxon>Endopterygota</taxon>
        <taxon>Lepidoptera</taxon>
        <taxon>Glossata</taxon>
        <taxon>Ditrysia</taxon>
        <taxon>Papilionoidea</taxon>
        <taxon>Nymphalidae</taxon>
        <taxon>Satyrinae</taxon>
        <taxon>Satyrini</taxon>
        <taxon>Mycalesina</taxon>
        <taxon>Bicyclus</taxon>
    </lineage>
</organism>
<gene>
    <name evidence="8" type="primary">LOC112048558</name>
</gene>
<dbReference type="PROSITE" id="PS50157">
    <property type="entry name" value="ZINC_FINGER_C2H2_2"/>
    <property type="match status" value="5"/>
</dbReference>
<dbReference type="GeneID" id="112048558"/>
<evidence type="ECO:0000256" key="1">
    <source>
        <dbReference type="ARBA" id="ARBA00022723"/>
    </source>
</evidence>
<dbReference type="RefSeq" id="XP_052738639.1">
    <property type="nucleotide sequence ID" value="XM_052882679.1"/>
</dbReference>
<feature type="domain" description="C2H2-type" evidence="6">
    <location>
        <begin position="242"/>
        <end position="269"/>
    </location>
</feature>
<dbReference type="PANTHER" id="PTHR24379:SF121">
    <property type="entry name" value="C2H2-TYPE DOMAIN-CONTAINING PROTEIN"/>
    <property type="match status" value="1"/>
</dbReference>
<dbReference type="InterPro" id="IPR013087">
    <property type="entry name" value="Znf_C2H2_type"/>
</dbReference>
<evidence type="ECO:0000256" key="3">
    <source>
        <dbReference type="ARBA" id="ARBA00022771"/>
    </source>
</evidence>
<sequence>MQATIVKMDNEKGIIFDVTVMKQELLDEDLIVTYGNVYDSFLDVKEELISEEFCDNNVFNSSALTVLCLKEETAELEGLQDLPEPQQTQLLNDDVSTSTDIPTKSDYSDTVISFPEHCIGAPLLKDHTKSKSTNICETTLTGKKQKRRRKELNKSKTNIHKKCDTLEPHNTNDTLVPHNTNLELLFCEHCSFNSVCKANLKRHITKHSKEREDIICKICMKKFTLRGNLLRHMKIHSGVKPFSCDICGFKVRWKYRLDNHMKSHIGKKRDKHFSCNICKKKFTTKSNLMTHIRKHSGKKPFSCEICGKRYLTKDSLVVHMRVHTGIKPFSCHVCSYTCRYHSSIAKHMLKH</sequence>
<dbReference type="Pfam" id="PF00096">
    <property type="entry name" value="zf-C2H2"/>
    <property type="match status" value="2"/>
</dbReference>
<dbReference type="Gene3D" id="3.30.160.60">
    <property type="entry name" value="Classic Zinc Finger"/>
    <property type="match status" value="5"/>
</dbReference>
<dbReference type="PROSITE" id="PS00028">
    <property type="entry name" value="ZINC_FINGER_C2H2_1"/>
    <property type="match status" value="5"/>
</dbReference>
<evidence type="ECO:0000313" key="8">
    <source>
        <dbReference type="RefSeq" id="XP_052738639.1"/>
    </source>
</evidence>
<accession>A0ABM3LHV7</accession>
<keyword evidence="7" id="KW-1185">Reference proteome</keyword>
<proteinExistence type="predicted"/>
<keyword evidence="1" id="KW-0479">Metal-binding</keyword>
<keyword evidence="2" id="KW-0677">Repeat</keyword>
<evidence type="ECO:0000313" key="7">
    <source>
        <dbReference type="Proteomes" id="UP001652582"/>
    </source>
</evidence>
<dbReference type="InterPro" id="IPR036236">
    <property type="entry name" value="Znf_C2H2_sf"/>
</dbReference>
<dbReference type="PANTHER" id="PTHR24379">
    <property type="entry name" value="KRAB AND ZINC FINGER DOMAIN-CONTAINING"/>
    <property type="match status" value="1"/>
</dbReference>
<feature type="domain" description="C2H2-type" evidence="6">
    <location>
        <begin position="301"/>
        <end position="328"/>
    </location>
</feature>
<feature type="domain" description="C2H2-type" evidence="6">
    <location>
        <begin position="185"/>
        <end position="212"/>
    </location>
</feature>
<dbReference type="Proteomes" id="UP001652582">
    <property type="component" value="Chromosome 7"/>
</dbReference>
<evidence type="ECO:0000256" key="4">
    <source>
        <dbReference type="ARBA" id="ARBA00022833"/>
    </source>
</evidence>
<protein>
    <submittedName>
        <fullName evidence="8">Zinc finger protein 567 isoform X1</fullName>
    </submittedName>
</protein>
<reference evidence="8" key="1">
    <citation type="submission" date="2025-08" db="UniProtKB">
        <authorList>
            <consortium name="RefSeq"/>
        </authorList>
    </citation>
    <scope>IDENTIFICATION</scope>
</reference>
<evidence type="ECO:0000256" key="5">
    <source>
        <dbReference type="PROSITE-ProRule" id="PRU00042"/>
    </source>
</evidence>
<dbReference type="SUPFAM" id="SSF57667">
    <property type="entry name" value="beta-beta-alpha zinc fingers"/>
    <property type="match status" value="3"/>
</dbReference>